<proteinExistence type="predicted"/>
<keyword evidence="5" id="KW-1185">Reference proteome</keyword>
<feature type="transmembrane region" description="Helical" evidence="2">
    <location>
        <begin position="56"/>
        <end position="72"/>
    </location>
</feature>
<dbReference type="InterPro" id="IPR002931">
    <property type="entry name" value="Transglutaminase-like"/>
</dbReference>
<dbReference type="SMART" id="SM00460">
    <property type="entry name" value="TGc"/>
    <property type="match status" value="1"/>
</dbReference>
<dbReference type="InterPro" id="IPR052901">
    <property type="entry name" value="Bact_TGase-like"/>
</dbReference>
<dbReference type="PATRIC" id="fig|1265738.3.peg.598"/>
<dbReference type="PANTHER" id="PTHR42736">
    <property type="entry name" value="PROTEIN-GLUTAMINE GAMMA-GLUTAMYLTRANSFERASE"/>
    <property type="match status" value="1"/>
</dbReference>
<feature type="compositionally biased region" description="Basic and acidic residues" evidence="1">
    <location>
        <begin position="229"/>
        <end position="238"/>
    </location>
</feature>
<dbReference type="AlphaFoldDB" id="M5RTF6"/>
<dbReference type="Gene3D" id="3.10.620.30">
    <property type="match status" value="1"/>
</dbReference>
<dbReference type="RefSeq" id="WP_008691230.1">
    <property type="nucleotide sequence ID" value="NZ_ANOG01000091.1"/>
</dbReference>
<feature type="compositionally biased region" description="Polar residues" evidence="1">
    <location>
        <begin position="410"/>
        <end position="420"/>
    </location>
</feature>
<feature type="transmembrane region" description="Helical" evidence="2">
    <location>
        <begin position="78"/>
        <end position="95"/>
    </location>
</feature>
<accession>M5RTF6</accession>
<dbReference type="Proteomes" id="UP000011991">
    <property type="component" value="Unassembled WGS sequence"/>
</dbReference>
<gene>
    <name evidence="4" type="ORF">RMSM_00594</name>
</gene>
<protein>
    <submittedName>
        <fullName evidence="4">Transglutaminase-like enzyme</fullName>
    </submittedName>
</protein>
<comment type="caution">
    <text evidence="4">The sequence shown here is derived from an EMBL/GenBank/DDBJ whole genome shotgun (WGS) entry which is preliminary data.</text>
</comment>
<keyword evidence="2" id="KW-1133">Transmembrane helix</keyword>
<dbReference type="OrthoDB" id="231513at2"/>
<sequence>MTSRQRRWSIAMVVVPIVAAVVARVFGSPIAFEMTALTTLAAASLAMAIGSERIQPMSLVSSGFLTLFAVAISDSRHAVLIAIVWLAVCVWHLIANHWERLDLCAVQQVHRGKTVRPASVVVAVAICILSGLVVRDRFGESKRFSGGFMPTSGGSKWSDPAARSGVGTGDATIAAKDHAESFGAVESDLFLESTQPSLFDMYNDAIGEPKKKNKWERRQGLAPEKMIETHEQTAKSEKGGSSFSTDRMPPKKHLHLKDSPENAVIQWAGPTGIRLAMNRYDTFEGSDWTNSATLGNEKLDRRDYDGAAWFMDPKLSSPTRSAAEVNLLKVLRLDSTRLPVPMLTMGVHVKDVDRQDFFGIEDDGSYFMPGREKVPALTVVNVASTKIAEDELWDRLPLHTCSLNFDQNEDAASTELSEPSQAAVASDPPASGRVKLSLDSHPLRDCATQWTAGCDHPYEKLQAIVSRLRSDFTFDRSAETTDEDSIAGFLKTRRGGDHLFATTAALLAREIGLQSRLVTGFYVRPSAIDITAGHTNVLPDDVHVWVEVQLDDNRWFEIEPTPGYRQPIYTPSAWLVTQQFAAAHWPHAIGLIAAAGLLFLTRLFWIELALSVLYRIGVIVWPRGRMALAMRVLQTRARYAGCSRIAGRPQRDWLLSITSTHDPLLKTARRFCDAADRAAFAESENTFHEDNVSNELLMNLKIPVLRQLASETTV</sequence>
<feature type="transmembrane region" description="Helical" evidence="2">
    <location>
        <begin position="585"/>
        <end position="605"/>
    </location>
</feature>
<feature type="transmembrane region" description="Helical" evidence="2">
    <location>
        <begin position="115"/>
        <end position="134"/>
    </location>
</feature>
<evidence type="ECO:0000259" key="3">
    <source>
        <dbReference type="SMART" id="SM00460"/>
    </source>
</evidence>
<feature type="domain" description="Transglutaminase-like" evidence="3">
    <location>
        <begin position="489"/>
        <end position="562"/>
    </location>
</feature>
<name>M5RTF6_9BACT</name>
<evidence type="ECO:0000256" key="2">
    <source>
        <dbReference type="SAM" id="Phobius"/>
    </source>
</evidence>
<evidence type="ECO:0000313" key="5">
    <source>
        <dbReference type="Proteomes" id="UP000011991"/>
    </source>
</evidence>
<keyword evidence="2" id="KW-0812">Transmembrane</keyword>
<evidence type="ECO:0000256" key="1">
    <source>
        <dbReference type="SAM" id="MobiDB-lite"/>
    </source>
</evidence>
<dbReference type="PANTHER" id="PTHR42736:SF1">
    <property type="entry name" value="PROTEIN-GLUTAMINE GAMMA-GLUTAMYLTRANSFERASE"/>
    <property type="match status" value="1"/>
</dbReference>
<feature type="region of interest" description="Disordered" evidence="1">
    <location>
        <begin position="410"/>
        <end position="432"/>
    </location>
</feature>
<evidence type="ECO:0000313" key="4">
    <source>
        <dbReference type="EMBL" id="EMI22481.1"/>
    </source>
</evidence>
<keyword evidence="2" id="KW-0472">Membrane</keyword>
<feature type="transmembrane region" description="Helical" evidence="2">
    <location>
        <begin position="32"/>
        <end position="49"/>
    </location>
</feature>
<dbReference type="Pfam" id="PF01841">
    <property type="entry name" value="Transglut_core"/>
    <property type="match status" value="1"/>
</dbReference>
<dbReference type="InterPro" id="IPR038765">
    <property type="entry name" value="Papain-like_cys_pep_sf"/>
</dbReference>
<dbReference type="SUPFAM" id="SSF54001">
    <property type="entry name" value="Cysteine proteinases"/>
    <property type="match status" value="1"/>
</dbReference>
<organism evidence="4 5">
    <name type="scientific">Rhodopirellula maiorica SM1</name>
    <dbReference type="NCBI Taxonomy" id="1265738"/>
    <lineage>
        <taxon>Bacteria</taxon>
        <taxon>Pseudomonadati</taxon>
        <taxon>Planctomycetota</taxon>
        <taxon>Planctomycetia</taxon>
        <taxon>Pirellulales</taxon>
        <taxon>Pirellulaceae</taxon>
        <taxon>Novipirellula</taxon>
    </lineage>
</organism>
<feature type="transmembrane region" description="Helical" evidence="2">
    <location>
        <begin position="7"/>
        <end position="26"/>
    </location>
</feature>
<feature type="region of interest" description="Disordered" evidence="1">
    <location>
        <begin position="229"/>
        <end position="256"/>
    </location>
</feature>
<reference evidence="4 5" key="1">
    <citation type="journal article" date="2013" name="Mar. Genomics">
        <title>Expression of sulfatases in Rhodopirellula baltica and the diversity of sulfatases in the genus Rhodopirellula.</title>
        <authorList>
            <person name="Wegner C.E."/>
            <person name="Richter-Heitmann T."/>
            <person name="Klindworth A."/>
            <person name="Klockow C."/>
            <person name="Richter M."/>
            <person name="Achstetter T."/>
            <person name="Glockner F.O."/>
            <person name="Harder J."/>
        </authorList>
    </citation>
    <scope>NUCLEOTIDE SEQUENCE [LARGE SCALE GENOMIC DNA]</scope>
    <source>
        <strain evidence="4 5">SM1</strain>
    </source>
</reference>
<dbReference type="EMBL" id="ANOG01000091">
    <property type="protein sequence ID" value="EMI22481.1"/>
    <property type="molecule type" value="Genomic_DNA"/>
</dbReference>